<protein>
    <submittedName>
        <fullName evidence="2">Uncharacterized protein</fullName>
    </submittedName>
</protein>
<proteinExistence type="predicted"/>
<dbReference type="Proteomes" id="UP000075357">
    <property type="component" value="Unassembled WGS sequence"/>
</dbReference>
<reference evidence="3 5" key="2">
    <citation type="submission" date="2019-04" db="EMBL/GenBank/DDBJ databases">
        <title>Microbes associate with the intestines of laboratory mice.</title>
        <authorList>
            <person name="Navarre W."/>
            <person name="Wong E."/>
            <person name="Huang K."/>
            <person name="Tropini C."/>
            <person name="Ng K."/>
            <person name="Yu B."/>
        </authorList>
    </citation>
    <scope>NUCLEOTIDE SEQUENCE [LARGE SCALE GENOMIC DNA]</scope>
    <source>
        <strain evidence="3 5">NM46_B2-13</strain>
    </source>
</reference>
<dbReference type="PATRIC" id="fig|36807.3.peg.2554"/>
<accession>A0A150H6G0</accession>
<feature type="transmembrane region" description="Helical" evidence="1">
    <location>
        <begin position="48"/>
        <end position="65"/>
    </location>
</feature>
<comment type="caution">
    <text evidence="2">The sequence shown here is derived from an EMBL/GenBank/DDBJ whole genome shotgun (WGS) entry which is preliminary data.</text>
</comment>
<evidence type="ECO:0000256" key="1">
    <source>
        <dbReference type="SAM" id="Phobius"/>
    </source>
</evidence>
<reference evidence="2 4" key="1">
    <citation type="submission" date="2016-01" db="EMBL/GenBank/DDBJ databases">
        <title>Draft genome sequences of Microbacterium laevaniformans LCDC 91-0039 and the type strain of Microbacterium hominis LCDC 84-209.</title>
        <authorList>
            <person name="Bernier A.-M."/>
            <person name="Bernard K."/>
        </authorList>
    </citation>
    <scope>NUCLEOTIDE SEQUENCE [LARGE SCALE GENOMIC DNA]</scope>
    <source>
        <strain evidence="2 4">LCDC 91-0039</strain>
    </source>
</reference>
<keyword evidence="1" id="KW-0472">Membrane</keyword>
<name>A0A150H6G0_9MICO</name>
<dbReference type="Proteomes" id="UP000309893">
    <property type="component" value="Unassembled WGS sequence"/>
</dbReference>
<dbReference type="RefSeq" id="WP_061683635.1">
    <property type="nucleotide sequence ID" value="NZ_LRAD01000056.1"/>
</dbReference>
<keyword evidence="4" id="KW-1185">Reference proteome</keyword>
<evidence type="ECO:0000313" key="3">
    <source>
        <dbReference type="EMBL" id="TGY37981.1"/>
    </source>
</evidence>
<evidence type="ECO:0000313" key="2">
    <source>
        <dbReference type="EMBL" id="KXZ57727.1"/>
    </source>
</evidence>
<dbReference type="AlphaFoldDB" id="A0A150H6G0"/>
<evidence type="ECO:0000313" key="5">
    <source>
        <dbReference type="Proteomes" id="UP000309893"/>
    </source>
</evidence>
<gene>
    <name evidence="3" type="ORF">E5344_06125</name>
    <name evidence="2" type="ORF">Mlaev_02508</name>
</gene>
<keyword evidence="1" id="KW-0812">Transmembrane</keyword>
<organism evidence="2 4">
    <name type="scientific">Microbacterium laevaniformans</name>
    <dbReference type="NCBI Taxonomy" id="36807"/>
    <lineage>
        <taxon>Bacteria</taxon>
        <taxon>Bacillati</taxon>
        <taxon>Actinomycetota</taxon>
        <taxon>Actinomycetes</taxon>
        <taxon>Micrococcales</taxon>
        <taxon>Microbacteriaceae</taxon>
        <taxon>Microbacterium</taxon>
    </lineage>
</organism>
<evidence type="ECO:0000313" key="4">
    <source>
        <dbReference type="Proteomes" id="UP000075357"/>
    </source>
</evidence>
<dbReference type="OrthoDB" id="5079997at2"/>
<sequence length="73" mass="7844">MMMQDKHEGRPGWFATIARPGPHLFATALTFGMIVMGVGLSIAVPDAAPAVTVGIAMPALAWWSWMMRASRSS</sequence>
<dbReference type="EMBL" id="LRAD01000056">
    <property type="protein sequence ID" value="KXZ57727.1"/>
    <property type="molecule type" value="Genomic_DNA"/>
</dbReference>
<feature type="transmembrane region" description="Helical" evidence="1">
    <location>
        <begin position="21"/>
        <end position="42"/>
    </location>
</feature>
<dbReference type="EMBL" id="SRYO01000003">
    <property type="protein sequence ID" value="TGY37981.1"/>
    <property type="molecule type" value="Genomic_DNA"/>
</dbReference>
<keyword evidence="1" id="KW-1133">Transmembrane helix</keyword>